<protein>
    <submittedName>
        <fullName evidence="1">Uncharacterized protein</fullName>
    </submittedName>
</protein>
<keyword evidence="2" id="KW-1185">Reference proteome</keyword>
<proteinExistence type="predicted"/>
<accession>A0A8T0GFN7</accession>
<reference evidence="1 2" key="1">
    <citation type="submission" date="2020-06" db="EMBL/GenBank/DDBJ databases">
        <title>WGS assembly of Ceratodon purpureus strain R40.</title>
        <authorList>
            <person name="Carey S.B."/>
            <person name="Jenkins J."/>
            <person name="Shu S."/>
            <person name="Lovell J.T."/>
            <person name="Sreedasyam A."/>
            <person name="Maumus F."/>
            <person name="Tiley G.P."/>
            <person name="Fernandez-Pozo N."/>
            <person name="Barry K."/>
            <person name="Chen C."/>
            <person name="Wang M."/>
            <person name="Lipzen A."/>
            <person name="Daum C."/>
            <person name="Saski C.A."/>
            <person name="Payton A.C."/>
            <person name="Mcbreen J.C."/>
            <person name="Conrad R.E."/>
            <person name="Kollar L.M."/>
            <person name="Olsson S."/>
            <person name="Huttunen S."/>
            <person name="Landis J.B."/>
            <person name="Wickett N.J."/>
            <person name="Johnson M.G."/>
            <person name="Rensing S.A."/>
            <person name="Grimwood J."/>
            <person name="Schmutz J."/>
            <person name="Mcdaniel S.F."/>
        </authorList>
    </citation>
    <scope>NUCLEOTIDE SEQUENCE [LARGE SCALE GENOMIC DNA]</scope>
    <source>
        <strain evidence="1 2">R40</strain>
    </source>
</reference>
<evidence type="ECO:0000313" key="2">
    <source>
        <dbReference type="Proteomes" id="UP000822688"/>
    </source>
</evidence>
<organism evidence="1 2">
    <name type="scientific">Ceratodon purpureus</name>
    <name type="common">Fire moss</name>
    <name type="synonym">Dicranum purpureum</name>
    <dbReference type="NCBI Taxonomy" id="3225"/>
    <lineage>
        <taxon>Eukaryota</taxon>
        <taxon>Viridiplantae</taxon>
        <taxon>Streptophyta</taxon>
        <taxon>Embryophyta</taxon>
        <taxon>Bryophyta</taxon>
        <taxon>Bryophytina</taxon>
        <taxon>Bryopsida</taxon>
        <taxon>Dicranidae</taxon>
        <taxon>Pseudoditrichales</taxon>
        <taxon>Ditrichaceae</taxon>
        <taxon>Ceratodon</taxon>
    </lineage>
</organism>
<dbReference type="AlphaFoldDB" id="A0A8T0GFN7"/>
<dbReference type="EMBL" id="CM026432">
    <property type="protein sequence ID" value="KAG0556979.1"/>
    <property type="molecule type" value="Genomic_DNA"/>
</dbReference>
<sequence>MFRLVYYVSRKAAKIPLHIRNRLLHDDGTSRQLQGSVYDQGIQGVLGQRKYMRLCEDQRLTLATIFYCQEELHGIRLALESSRQYLNPNHDRNERKKRLINHDYLLLLIRSGEGEAFHIKAEKVAGVDEDFNQQGIHITVLPEGLNDKELKRCCLHRIDCNIYVALEDILATLKKESPTYDVVHNNCWDYARRTTKSLLNDCLNLLGARHSQFMYSPGEYSRLHGELESLENNLAKKHTANTFQRMWTFVKTKFQ</sequence>
<comment type="caution">
    <text evidence="1">The sequence shown here is derived from an EMBL/GenBank/DDBJ whole genome shotgun (WGS) entry which is preliminary data.</text>
</comment>
<dbReference type="OrthoDB" id="10465459at2759"/>
<evidence type="ECO:0000313" key="1">
    <source>
        <dbReference type="EMBL" id="KAG0556979.1"/>
    </source>
</evidence>
<name>A0A8T0GFN7_CERPU</name>
<gene>
    <name evidence="1" type="ORF">KC19_11G092600</name>
</gene>
<dbReference type="Proteomes" id="UP000822688">
    <property type="component" value="Chromosome 11"/>
</dbReference>